<feature type="binding site" evidence="10">
    <location>
        <position position="68"/>
    </location>
    <ligand>
        <name>Mg(2+)</name>
        <dbReference type="ChEBI" id="CHEBI:18420"/>
    </ligand>
</feature>
<evidence type="ECO:0000313" key="12">
    <source>
        <dbReference type="EMBL" id="SNR16872.1"/>
    </source>
</evidence>
<gene>
    <name evidence="12" type="ORF">TJEJU_3221</name>
</gene>
<dbReference type="GO" id="GO:0009117">
    <property type="term" value="P:nucleotide metabolic process"/>
    <property type="evidence" value="ECO:0007669"/>
    <property type="project" value="UniProtKB-KW"/>
</dbReference>
<feature type="binding site" evidence="10">
    <location>
        <begin position="148"/>
        <end position="151"/>
    </location>
    <ligand>
        <name>substrate</name>
    </ligand>
</feature>
<feature type="binding site" evidence="10">
    <location>
        <position position="171"/>
    </location>
    <ligand>
        <name>substrate</name>
    </ligand>
</feature>
<feature type="binding site" evidence="10">
    <location>
        <position position="39"/>
    </location>
    <ligand>
        <name>Mg(2+)</name>
        <dbReference type="ChEBI" id="CHEBI:18420"/>
    </ligand>
</feature>
<dbReference type="KEGG" id="tje:TJEJU_3221"/>
<dbReference type="GO" id="GO:0000166">
    <property type="term" value="F:nucleotide binding"/>
    <property type="evidence" value="ECO:0007669"/>
    <property type="project" value="UniProtKB-KW"/>
</dbReference>
<dbReference type="GO" id="GO:0046872">
    <property type="term" value="F:metal ion binding"/>
    <property type="evidence" value="ECO:0007669"/>
    <property type="project" value="UniProtKB-KW"/>
</dbReference>
<dbReference type="NCBIfam" id="NF011398">
    <property type="entry name" value="PRK14823.1"/>
    <property type="match status" value="1"/>
</dbReference>
<evidence type="ECO:0000313" key="13">
    <source>
        <dbReference type="Proteomes" id="UP000215214"/>
    </source>
</evidence>
<feature type="active site" description="Proton acceptor" evidence="10">
    <location>
        <position position="68"/>
    </location>
</feature>
<dbReference type="NCBIfam" id="TIGR00042">
    <property type="entry name" value="RdgB/HAM1 family non-canonical purine NTP pyrophosphatase"/>
    <property type="match status" value="1"/>
</dbReference>
<comment type="similarity">
    <text evidence="1 10 11">Belongs to the HAM1 NTPase family.</text>
</comment>
<dbReference type="PANTHER" id="PTHR11067:SF9">
    <property type="entry name" value="INOSINE TRIPHOSPHATE PYROPHOSPHATASE"/>
    <property type="match status" value="1"/>
</dbReference>
<evidence type="ECO:0000256" key="1">
    <source>
        <dbReference type="ARBA" id="ARBA00008023"/>
    </source>
</evidence>
<dbReference type="HAMAP" id="MF_01405">
    <property type="entry name" value="Non_canon_purine_NTPase"/>
    <property type="match status" value="1"/>
</dbReference>
<dbReference type="GO" id="GO:0009146">
    <property type="term" value="P:purine nucleoside triphosphate catabolic process"/>
    <property type="evidence" value="ECO:0007669"/>
    <property type="project" value="UniProtKB-UniRule"/>
</dbReference>
<dbReference type="Proteomes" id="UP000215214">
    <property type="component" value="Chromosome TJEJU"/>
</dbReference>
<dbReference type="SUPFAM" id="SSF52972">
    <property type="entry name" value="ITPase-like"/>
    <property type="match status" value="1"/>
</dbReference>
<evidence type="ECO:0000256" key="2">
    <source>
        <dbReference type="ARBA" id="ARBA00011738"/>
    </source>
</evidence>
<keyword evidence="4 10" id="KW-0547">Nucleotide-binding</keyword>
<dbReference type="EC" id="3.6.1.66" evidence="10"/>
<keyword evidence="7 10" id="KW-0546">Nucleotide metabolism</keyword>
<dbReference type="FunFam" id="3.90.950.10:FF:000001">
    <property type="entry name" value="dITP/XTP pyrophosphatase"/>
    <property type="match status" value="1"/>
</dbReference>
<proteinExistence type="inferred from homology"/>
<feature type="binding site" evidence="10">
    <location>
        <position position="69"/>
    </location>
    <ligand>
        <name>substrate</name>
    </ligand>
</feature>
<dbReference type="InterPro" id="IPR029001">
    <property type="entry name" value="ITPase-like_fam"/>
</dbReference>
<dbReference type="PANTHER" id="PTHR11067">
    <property type="entry name" value="INOSINE TRIPHOSPHATE PYROPHOSPHATASE/HAM1 PROTEIN"/>
    <property type="match status" value="1"/>
</dbReference>
<comment type="catalytic activity">
    <reaction evidence="9 10">
        <text>XTP + H2O = XMP + diphosphate + H(+)</text>
        <dbReference type="Rhea" id="RHEA:28610"/>
        <dbReference type="ChEBI" id="CHEBI:15377"/>
        <dbReference type="ChEBI" id="CHEBI:15378"/>
        <dbReference type="ChEBI" id="CHEBI:33019"/>
        <dbReference type="ChEBI" id="CHEBI:57464"/>
        <dbReference type="ChEBI" id="CHEBI:61314"/>
        <dbReference type="EC" id="3.6.1.66"/>
    </reaction>
</comment>
<dbReference type="Pfam" id="PF01725">
    <property type="entry name" value="Ham1p_like"/>
    <property type="match status" value="1"/>
</dbReference>
<dbReference type="EMBL" id="LT899436">
    <property type="protein sequence ID" value="SNR16872.1"/>
    <property type="molecule type" value="Genomic_DNA"/>
</dbReference>
<dbReference type="AlphaFoldDB" id="A0A238UCQ0"/>
<evidence type="ECO:0000256" key="11">
    <source>
        <dbReference type="RuleBase" id="RU003781"/>
    </source>
</evidence>
<comment type="catalytic activity">
    <reaction evidence="10">
        <text>ITP + H2O = IMP + diphosphate + H(+)</text>
        <dbReference type="Rhea" id="RHEA:29399"/>
        <dbReference type="ChEBI" id="CHEBI:15377"/>
        <dbReference type="ChEBI" id="CHEBI:15378"/>
        <dbReference type="ChEBI" id="CHEBI:33019"/>
        <dbReference type="ChEBI" id="CHEBI:58053"/>
        <dbReference type="ChEBI" id="CHEBI:61402"/>
        <dbReference type="EC" id="3.6.1.66"/>
    </reaction>
</comment>
<sequence>MKLVFATNNLNKLKEVQEMLPKSIELLSLKDINCFEEIEETATTLEGNAKIKANHISENYNYNCFADDTGLEVDALYGEPGVYSARYAGEPANAENNMTKLLKNLENKTNRTAQFRTSICLNLNGEQFLFDGICKGDILTNRKGEKGFGYDPVFQPKGYQKSFAQMSSEAKNKISHRGLAIQKLVEFLKKTY</sequence>
<feature type="binding site" evidence="10">
    <location>
        <begin position="176"/>
        <end position="177"/>
    </location>
    <ligand>
        <name>substrate</name>
    </ligand>
</feature>
<feature type="binding site" evidence="10">
    <location>
        <begin position="7"/>
        <end position="12"/>
    </location>
    <ligand>
        <name>substrate</name>
    </ligand>
</feature>
<evidence type="ECO:0000256" key="6">
    <source>
        <dbReference type="ARBA" id="ARBA00022842"/>
    </source>
</evidence>
<name>A0A238UCQ0_9FLAO</name>
<dbReference type="GO" id="GO:0017111">
    <property type="term" value="F:ribonucleoside triphosphate phosphatase activity"/>
    <property type="evidence" value="ECO:0007669"/>
    <property type="project" value="InterPro"/>
</dbReference>
<dbReference type="Gene3D" id="3.90.950.10">
    <property type="match status" value="1"/>
</dbReference>
<keyword evidence="13" id="KW-1185">Reference proteome</keyword>
<dbReference type="CDD" id="cd00515">
    <property type="entry name" value="HAM1"/>
    <property type="match status" value="1"/>
</dbReference>
<evidence type="ECO:0000256" key="5">
    <source>
        <dbReference type="ARBA" id="ARBA00022801"/>
    </source>
</evidence>
<evidence type="ECO:0000256" key="7">
    <source>
        <dbReference type="ARBA" id="ARBA00023080"/>
    </source>
</evidence>
<keyword evidence="6 10" id="KW-0460">Magnesium</keyword>
<dbReference type="InterPro" id="IPR020922">
    <property type="entry name" value="dITP/XTP_pyrophosphatase"/>
</dbReference>
<dbReference type="GO" id="GO:0005829">
    <property type="term" value="C:cytosol"/>
    <property type="evidence" value="ECO:0007669"/>
    <property type="project" value="TreeGrafter"/>
</dbReference>
<evidence type="ECO:0000256" key="9">
    <source>
        <dbReference type="ARBA" id="ARBA00052017"/>
    </source>
</evidence>
<evidence type="ECO:0000256" key="8">
    <source>
        <dbReference type="ARBA" id="ARBA00051875"/>
    </source>
</evidence>
<dbReference type="GO" id="GO:0035870">
    <property type="term" value="F:dITP diphosphatase activity"/>
    <property type="evidence" value="ECO:0007669"/>
    <property type="project" value="UniProtKB-UniRule"/>
</dbReference>
<keyword evidence="3 10" id="KW-0479">Metal-binding</keyword>
<reference evidence="12 13" key="1">
    <citation type="submission" date="2017-07" db="EMBL/GenBank/DDBJ databases">
        <authorList>
            <person name="Sun Z.S."/>
            <person name="Albrecht U."/>
            <person name="Echele G."/>
            <person name="Lee C.C."/>
        </authorList>
    </citation>
    <scope>NUCLEOTIDE SEQUENCE [LARGE SCALE GENOMIC DNA]</scope>
    <source>
        <strain evidence="13">type strain: KCTC 22618</strain>
    </source>
</reference>
<evidence type="ECO:0000256" key="10">
    <source>
        <dbReference type="HAMAP-Rule" id="MF_01405"/>
    </source>
</evidence>
<dbReference type="RefSeq" id="WP_095073729.1">
    <property type="nucleotide sequence ID" value="NZ_LT899436.1"/>
</dbReference>
<comment type="function">
    <text evidence="10">Pyrophosphatase that catalyzes the hydrolysis of nucleoside triphosphates to their monophosphate derivatives, with a high preference for the non-canonical purine nucleotides XTP (xanthosine triphosphate), dITP (deoxyinosine triphosphate) and ITP. Seems to function as a house-cleaning enzyme that removes non-canonical purine nucleotides from the nucleotide pool, thus preventing their incorporation into DNA/RNA and avoiding chromosomal lesions.</text>
</comment>
<comment type="subunit">
    <text evidence="2 10">Homodimer.</text>
</comment>
<evidence type="ECO:0000256" key="3">
    <source>
        <dbReference type="ARBA" id="ARBA00022723"/>
    </source>
</evidence>
<dbReference type="OrthoDB" id="9807456at2"/>
<accession>A0A238UCQ0</accession>
<keyword evidence="5 10" id="KW-0378">Hydrolase</keyword>
<protein>
    <recommendedName>
        <fullName evidence="10">dITP/XTP pyrophosphatase</fullName>
        <ecNumber evidence="10">3.6.1.66</ecNumber>
    </recommendedName>
    <alternativeName>
        <fullName evidence="10">Non-canonical purine NTP pyrophosphatase</fullName>
    </alternativeName>
    <alternativeName>
        <fullName evidence="10">Non-standard purine NTP pyrophosphatase</fullName>
    </alternativeName>
    <alternativeName>
        <fullName evidence="10">Nucleoside-triphosphate diphosphatase</fullName>
    </alternativeName>
    <alternativeName>
        <fullName evidence="10">Nucleoside-triphosphate pyrophosphatase</fullName>
        <shortName evidence="10">NTPase</shortName>
    </alternativeName>
</protein>
<evidence type="ECO:0000256" key="4">
    <source>
        <dbReference type="ARBA" id="ARBA00022741"/>
    </source>
</evidence>
<dbReference type="GO" id="GO:0036220">
    <property type="term" value="F:ITP diphosphatase activity"/>
    <property type="evidence" value="ECO:0007669"/>
    <property type="project" value="UniProtKB-UniRule"/>
</dbReference>
<organism evidence="12 13">
    <name type="scientific">Tenacibaculum jejuense</name>
    <dbReference type="NCBI Taxonomy" id="584609"/>
    <lineage>
        <taxon>Bacteria</taxon>
        <taxon>Pseudomonadati</taxon>
        <taxon>Bacteroidota</taxon>
        <taxon>Flavobacteriia</taxon>
        <taxon>Flavobacteriales</taxon>
        <taxon>Flavobacteriaceae</taxon>
        <taxon>Tenacibaculum</taxon>
    </lineage>
</organism>
<comment type="catalytic activity">
    <reaction evidence="8 10">
        <text>dITP + H2O = dIMP + diphosphate + H(+)</text>
        <dbReference type="Rhea" id="RHEA:28342"/>
        <dbReference type="ChEBI" id="CHEBI:15377"/>
        <dbReference type="ChEBI" id="CHEBI:15378"/>
        <dbReference type="ChEBI" id="CHEBI:33019"/>
        <dbReference type="ChEBI" id="CHEBI:61194"/>
        <dbReference type="ChEBI" id="CHEBI:61382"/>
        <dbReference type="EC" id="3.6.1.66"/>
    </reaction>
</comment>
<comment type="cofactor">
    <cofactor evidence="10">
        <name>Mg(2+)</name>
        <dbReference type="ChEBI" id="CHEBI:18420"/>
    </cofactor>
    <text evidence="10">Binds 1 Mg(2+) ion per subunit.</text>
</comment>
<dbReference type="GO" id="GO:0036222">
    <property type="term" value="F:XTP diphosphatase activity"/>
    <property type="evidence" value="ECO:0007669"/>
    <property type="project" value="UniProtKB-UniRule"/>
</dbReference>
<dbReference type="InterPro" id="IPR002637">
    <property type="entry name" value="RdgB/HAM1"/>
</dbReference>